<dbReference type="InterPro" id="IPR027463">
    <property type="entry name" value="AcrB_DN_DC_subdom"/>
</dbReference>
<sequence>MYKFAINRPITILMAVMALIIFGLKSYSSMPLALFPNVDFPIVTIQTAYPGADAKTVESKITDKIEEAVSGINGIDKLDSTSYEGLSYVIVRFDLKIDINEAANDVRDKIGGVILPDNALAPLVQKISTAGEAISVFVVSKSGDMSALMQLVDEKIKPKLQRIPNVGDVDIDGYQDREIRILVDPYLLNKYNISAIELQNIIGNENFKASSGKSINDKQELIIKFQGDSKDIESLSNIEIKPGLRLKDVAKVFDGLSDVESYSSYNGQVGVMLNIMKISGTNVIGIIDKAKQLLPELKTIAGDDYQVSLIKDQSDKIMHSVDQVKFDLVFGAILAIVIVFLFLRNLTATIVSALAIPTSIIGTFAIIDYMGYDLNKLTLIGLTLAIGIFIDDAIVVIENISKKMESGMEAFEATYEGVHEIAFSLLAISAMLLAVFIPVAFMGGLVGKFFNAFAMTVASGIVLSYFVAIMFIPTIGARVLKHKETKFHAKTEPFFQALDNAYVKILKPLIRFKYITVLVTFGFLILSSQIFTNVGMDFVPDEDNSEFQITAKAEVGTSITEMKKRMTPIMDAIKNDNMVDYYALSIGYTTANESHKALVYVKLKPIEQRGSGQADIINHYRKEFKSIQSMSLAVEKIPPINTGGSNAPVQIVITGDNLDKLSEISQQVSEMLGTFEGAVDIDSDYQDGKPEITISMIRHNTSRLGITATQIAALLNSNYSSDSKISDFTQKGREYDITLRFDDESRANMDNIKKLQIRAANGEYVFLDGLIHFEQSNSIATINRFDRERKVMVSSNISNVPLNAIVSQVDENIGKFLPEGYSYRFSGDVEKMQETAVSFSTAVGLAVILIYLILAALYESLIQPIIIMVTMPLAFTGVITALGLSGNNFSLFVMIGIILLLGMVGKNAILVVDFANRAIKDGESVDDALIHAGEKRLRPILMTTFAMVGAMMPLAFGSGAGHEMNSPMALSVIGGLISSTILALLVVPAFYKILYPVDSWIRKWYEVGKI</sequence>
<feature type="transmembrane region" description="Helical" evidence="1">
    <location>
        <begin position="350"/>
        <end position="372"/>
    </location>
</feature>
<feature type="transmembrane region" description="Helical" evidence="1">
    <location>
        <begin position="968"/>
        <end position="994"/>
    </location>
</feature>
<dbReference type="eggNOG" id="COG0841">
    <property type="taxonomic scope" value="Bacteria"/>
</dbReference>
<dbReference type="Gene3D" id="3.30.2090.10">
    <property type="entry name" value="Multidrug efflux transporter AcrB TolC docking domain, DN and DC subdomains"/>
    <property type="match status" value="2"/>
</dbReference>
<dbReference type="Gene3D" id="3.30.70.1320">
    <property type="entry name" value="Multidrug efflux transporter AcrB pore domain like"/>
    <property type="match status" value="1"/>
</dbReference>
<proteinExistence type="predicted"/>
<keyword evidence="3" id="KW-1185">Reference proteome</keyword>
<accession>K6Z315</accession>
<name>K6Z315_9ALTE</name>
<dbReference type="Gene3D" id="3.30.70.1440">
    <property type="entry name" value="Multidrug efflux transporter AcrB pore domain"/>
    <property type="match status" value="1"/>
</dbReference>
<dbReference type="PRINTS" id="PR00702">
    <property type="entry name" value="ACRIFLAVINRP"/>
</dbReference>
<feature type="transmembrane region" description="Helical" evidence="1">
    <location>
        <begin position="326"/>
        <end position="343"/>
    </location>
</feature>
<feature type="transmembrane region" description="Helical" evidence="1">
    <location>
        <begin position="937"/>
        <end position="956"/>
    </location>
</feature>
<feature type="transmembrane region" description="Helical" evidence="1">
    <location>
        <begin position="514"/>
        <end position="531"/>
    </location>
</feature>
<feature type="transmembrane region" description="Helical" evidence="1">
    <location>
        <begin position="378"/>
        <end position="400"/>
    </location>
</feature>
<dbReference type="OrthoDB" id="9757904at2"/>
<dbReference type="Pfam" id="PF00873">
    <property type="entry name" value="ACR_tran"/>
    <property type="match status" value="1"/>
</dbReference>
<keyword evidence="1" id="KW-0472">Membrane</keyword>
<dbReference type="GO" id="GO:0005886">
    <property type="term" value="C:plasma membrane"/>
    <property type="evidence" value="ECO:0007669"/>
    <property type="project" value="TreeGrafter"/>
</dbReference>
<dbReference type="AlphaFoldDB" id="K6Z315"/>
<dbReference type="GO" id="GO:0042910">
    <property type="term" value="F:xenobiotic transmembrane transporter activity"/>
    <property type="evidence" value="ECO:0007669"/>
    <property type="project" value="TreeGrafter"/>
</dbReference>
<organism evidence="2 3">
    <name type="scientific">Paraglaciecola arctica BSs20135</name>
    <dbReference type="NCBI Taxonomy" id="493475"/>
    <lineage>
        <taxon>Bacteria</taxon>
        <taxon>Pseudomonadati</taxon>
        <taxon>Pseudomonadota</taxon>
        <taxon>Gammaproteobacteria</taxon>
        <taxon>Alteromonadales</taxon>
        <taxon>Alteromonadaceae</taxon>
        <taxon>Paraglaciecola</taxon>
    </lineage>
</organism>
<dbReference type="EMBL" id="BAEO01000010">
    <property type="protein sequence ID" value="GAC17805.1"/>
    <property type="molecule type" value="Genomic_DNA"/>
</dbReference>
<dbReference type="InterPro" id="IPR001036">
    <property type="entry name" value="Acrflvin-R"/>
</dbReference>
<keyword evidence="1" id="KW-1133">Transmembrane helix</keyword>
<feature type="transmembrane region" description="Helical" evidence="1">
    <location>
        <begin position="865"/>
        <end position="885"/>
    </location>
</feature>
<dbReference type="PANTHER" id="PTHR32063:SF0">
    <property type="entry name" value="SWARMING MOTILITY PROTEIN SWRC"/>
    <property type="match status" value="1"/>
</dbReference>
<reference evidence="2 3" key="1">
    <citation type="journal article" date="2017" name="Antonie Van Leeuwenhoek">
        <title>Rhizobium rhizosphaerae sp. nov., a novel species isolated from rice rhizosphere.</title>
        <authorList>
            <person name="Zhao J.J."/>
            <person name="Zhang J."/>
            <person name="Zhang R.J."/>
            <person name="Zhang C.W."/>
            <person name="Yin H.Q."/>
            <person name="Zhang X.X."/>
        </authorList>
    </citation>
    <scope>NUCLEOTIDE SEQUENCE [LARGE SCALE GENOMIC DNA]</scope>
    <source>
        <strain evidence="2 3">BSs20135</strain>
    </source>
</reference>
<gene>
    <name evidence="2" type="ORF">GARC_0824</name>
</gene>
<evidence type="ECO:0000313" key="3">
    <source>
        <dbReference type="Proteomes" id="UP000006327"/>
    </source>
</evidence>
<dbReference type="SUPFAM" id="SSF82693">
    <property type="entry name" value="Multidrug efflux transporter AcrB pore domain, PN1, PN2, PC1 and PC2 subdomains"/>
    <property type="match status" value="3"/>
</dbReference>
<feature type="transmembrane region" description="Helical" evidence="1">
    <location>
        <begin position="421"/>
        <end position="446"/>
    </location>
</feature>
<feature type="transmembrane region" description="Helical" evidence="1">
    <location>
        <begin position="12"/>
        <end position="35"/>
    </location>
</feature>
<protein>
    <submittedName>
        <fullName evidence="2">Hydrophobic/amphiphilic exporter-1, HAE1 family</fullName>
    </submittedName>
</protein>
<evidence type="ECO:0000256" key="1">
    <source>
        <dbReference type="SAM" id="Phobius"/>
    </source>
</evidence>
<feature type="transmembrane region" description="Helical" evidence="1">
    <location>
        <begin position="452"/>
        <end position="480"/>
    </location>
</feature>
<dbReference type="SUPFAM" id="SSF82866">
    <property type="entry name" value="Multidrug efflux transporter AcrB transmembrane domain"/>
    <property type="match status" value="2"/>
</dbReference>
<dbReference type="SUPFAM" id="SSF82714">
    <property type="entry name" value="Multidrug efflux transporter AcrB TolC docking domain, DN and DC subdomains"/>
    <property type="match status" value="2"/>
</dbReference>
<dbReference type="RefSeq" id="WP_007616979.1">
    <property type="nucleotide sequence ID" value="NZ_BAEO01000010.1"/>
</dbReference>
<dbReference type="STRING" id="493475.GARC_0824"/>
<dbReference type="Proteomes" id="UP000006327">
    <property type="component" value="Unassembled WGS sequence"/>
</dbReference>
<dbReference type="Gene3D" id="3.30.70.1430">
    <property type="entry name" value="Multidrug efflux transporter AcrB pore domain"/>
    <property type="match status" value="2"/>
</dbReference>
<dbReference type="PANTHER" id="PTHR32063">
    <property type="match status" value="1"/>
</dbReference>
<feature type="transmembrane region" description="Helical" evidence="1">
    <location>
        <begin position="891"/>
        <end position="916"/>
    </location>
</feature>
<feature type="transmembrane region" description="Helical" evidence="1">
    <location>
        <begin position="836"/>
        <end position="858"/>
    </location>
</feature>
<evidence type="ECO:0000313" key="2">
    <source>
        <dbReference type="EMBL" id="GAC17805.1"/>
    </source>
</evidence>
<dbReference type="Gene3D" id="1.20.1640.10">
    <property type="entry name" value="Multidrug efflux transporter AcrB transmembrane domain"/>
    <property type="match status" value="2"/>
</dbReference>
<comment type="caution">
    <text evidence="2">The sequence shown here is derived from an EMBL/GenBank/DDBJ whole genome shotgun (WGS) entry which is preliminary data.</text>
</comment>
<keyword evidence="1" id="KW-0812">Transmembrane</keyword>